<protein>
    <submittedName>
        <fullName evidence="3">Putative TIM-barrel fold metal-dependent hydrolase</fullName>
    </submittedName>
</protein>
<dbReference type="Proteomes" id="UP000272400">
    <property type="component" value="Unassembled WGS sequence"/>
</dbReference>
<dbReference type="GO" id="GO:0016831">
    <property type="term" value="F:carboxy-lyase activity"/>
    <property type="evidence" value="ECO:0007669"/>
    <property type="project" value="InterPro"/>
</dbReference>
<dbReference type="GO" id="GO:0016787">
    <property type="term" value="F:hydrolase activity"/>
    <property type="evidence" value="ECO:0007669"/>
    <property type="project" value="UniProtKB-KW"/>
</dbReference>
<dbReference type="RefSeq" id="WP_211359766.1">
    <property type="nucleotide sequence ID" value="NZ_RJKE01000001.1"/>
</dbReference>
<dbReference type="PANTHER" id="PTHR21240">
    <property type="entry name" value="2-AMINO-3-CARBOXYLMUCONATE-6-SEMIALDEHYDE DECARBOXYLASE"/>
    <property type="match status" value="1"/>
</dbReference>
<keyword evidence="4" id="KW-1185">Reference proteome</keyword>
<comment type="caution">
    <text evidence="3">The sequence shown here is derived from an EMBL/GenBank/DDBJ whole genome shotgun (WGS) entry which is preliminary data.</text>
</comment>
<sequence>MTAAALWRGRSTPFPEEGDPMAHELPFRFFDCDNHYYEATDAFTRHIEPEYRKRTMQWVEMNGRTRLLVAEKVNKFIPKPTFDPVAAPGVMDEYFRGRNPKSADIGALMGELEPIRPEYRDRDARLAVMDQQGMDACIMLPTLGVGMEVALAHDIPALAAAFRAFNRWLDEDWGFAYRNRIFSAPYITLADPANAVRELEWALERDARFIVMIPGPVQTEAGMKAPADPVFDAFWRLANDSGITVLYHGGETHYTKFLQEWGESSFTEAFRANAFRGLISTDPMQDTIASHLALGLFVRFPNLRVATIEIGSAWVFHLFEKLSKSYGQVPHLFPEDPRETFKRHVWVSPFYEDELRSLLQLVGDERILMGSDWPHVEGLADPASYIKDLENFDYTPEQSEKVMRANGWDLATRRPV</sequence>
<dbReference type="GO" id="GO:0019748">
    <property type="term" value="P:secondary metabolic process"/>
    <property type="evidence" value="ECO:0007669"/>
    <property type="project" value="TreeGrafter"/>
</dbReference>
<dbReference type="Pfam" id="PF04909">
    <property type="entry name" value="Amidohydro_2"/>
    <property type="match status" value="1"/>
</dbReference>
<keyword evidence="1" id="KW-0456">Lyase</keyword>
<dbReference type="Gene3D" id="3.20.20.140">
    <property type="entry name" value="Metal-dependent hydrolases"/>
    <property type="match status" value="1"/>
</dbReference>
<gene>
    <name evidence="3" type="ORF">EDD29_3570</name>
</gene>
<organism evidence="3 4">
    <name type="scientific">Actinocorallia herbida</name>
    <dbReference type="NCBI Taxonomy" id="58109"/>
    <lineage>
        <taxon>Bacteria</taxon>
        <taxon>Bacillati</taxon>
        <taxon>Actinomycetota</taxon>
        <taxon>Actinomycetes</taxon>
        <taxon>Streptosporangiales</taxon>
        <taxon>Thermomonosporaceae</taxon>
        <taxon>Actinocorallia</taxon>
    </lineage>
</organism>
<feature type="domain" description="Amidohydrolase-related" evidence="2">
    <location>
        <begin position="117"/>
        <end position="406"/>
    </location>
</feature>
<evidence type="ECO:0000313" key="4">
    <source>
        <dbReference type="Proteomes" id="UP000272400"/>
    </source>
</evidence>
<dbReference type="PANTHER" id="PTHR21240:SF28">
    <property type="entry name" value="ISO-OROTATE DECARBOXYLASE (EUROFUNG)"/>
    <property type="match status" value="1"/>
</dbReference>
<accession>A0A3N1CXH8</accession>
<dbReference type="AlphaFoldDB" id="A0A3N1CXH8"/>
<evidence type="ECO:0000259" key="2">
    <source>
        <dbReference type="Pfam" id="PF04909"/>
    </source>
</evidence>
<proteinExistence type="predicted"/>
<dbReference type="InterPro" id="IPR032466">
    <property type="entry name" value="Metal_Hydrolase"/>
</dbReference>
<dbReference type="SUPFAM" id="SSF51556">
    <property type="entry name" value="Metallo-dependent hydrolases"/>
    <property type="match status" value="1"/>
</dbReference>
<evidence type="ECO:0000256" key="1">
    <source>
        <dbReference type="ARBA" id="ARBA00023239"/>
    </source>
</evidence>
<keyword evidence="3" id="KW-0378">Hydrolase</keyword>
<dbReference type="EMBL" id="RJKE01000001">
    <property type="protein sequence ID" value="ROO86009.1"/>
    <property type="molecule type" value="Genomic_DNA"/>
</dbReference>
<dbReference type="InterPro" id="IPR006680">
    <property type="entry name" value="Amidohydro-rel"/>
</dbReference>
<reference evidence="3 4" key="1">
    <citation type="submission" date="2018-11" db="EMBL/GenBank/DDBJ databases">
        <title>Sequencing the genomes of 1000 actinobacteria strains.</title>
        <authorList>
            <person name="Klenk H.-P."/>
        </authorList>
    </citation>
    <scope>NUCLEOTIDE SEQUENCE [LARGE SCALE GENOMIC DNA]</scope>
    <source>
        <strain evidence="3 4">DSM 44254</strain>
    </source>
</reference>
<evidence type="ECO:0000313" key="3">
    <source>
        <dbReference type="EMBL" id="ROO86009.1"/>
    </source>
</evidence>
<name>A0A3N1CXH8_9ACTN</name>
<dbReference type="GO" id="GO:0005737">
    <property type="term" value="C:cytoplasm"/>
    <property type="evidence" value="ECO:0007669"/>
    <property type="project" value="TreeGrafter"/>
</dbReference>
<dbReference type="InterPro" id="IPR032465">
    <property type="entry name" value="ACMSD"/>
</dbReference>